<gene>
    <name evidence="2" type="ORF">DZC73_21380</name>
</gene>
<name>A0A3N7IVM1_9BURK</name>
<evidence type="ECO:0000256" key="1">
    <source>
        <dbReference type="SAM" id="MobiDB-lite"/>
    </source>
</evidence>
<comment type="caution">
    <text evidence="2">The sequence shown here is derived from an EMBL/GenBank/DDBJ whole genome shotgun (WGS) entry which is preliminary data.</text>
</comment>
<dbReference type="AlphaFoldDB" id="A0A3N7IVM1"/>
<dbReference type="EMBL" id="QUSW01000006">
    <property type="protein sequence ID" value="RQP22842.1"/>
    <property type="molecule type" value="Genomic_DNA"/>
</dbReference>
<organism evidence="2 3">
    <name type="scientific">Piscinibacter terrae</name>
    <dbReference type="NCBI Taxonomy" id="2496871"/>
    <lineage>
        <taxon>Bacteria</taxon>
        <taxon>Pseudomonadati</taxon>
        <taxon>Pseudomonadota</taxon>
        <taxon>Betaproteobacteria</taxon>
        <taxon>Burkholderiales</taxon>
        <taxon>Sphaerotilaceae</taxon>
        <taxon>Piscinibacter</taxon>
    </lineage>
</organism>
<feature type="compositionally biased region" description="Polar residues" evidence="1">
    <location>
        <begin position="1"/>
        <end position="19"/>
    </location>
</feature>
<sequence length="77" mass="8705">MLEHTMSSRQKPQADPSQTVKDDEAEHRDKSPHEHPRSRKPSADSSQRDERSGSEGNLQPGSNDDEDARSRRRDIGP</sequence>
<reference evidence="2 3" key="1">
    <citation type="submission" date="2018-08" db="EMBL/GenBank/DDBJ databases">
        <authorList>
            <person name="Khan S.A."/>
            <person name="Jeon C.O."/>
            <person name="Chun B.H."/>
            <person name="Jeong S.E."/>
        </authorList>
    </citation>
    <scope>NUCLEOTIDE SEQUENCE [LARGE SCALE GENOMIC DNA]</scope>
    <source>
        <strain evidence="2 3">S-16</strain>
    </source>
</reference>
<accession>A0A3N7IVM1</accession>
<protein>
    <submittedName>
        <fullName evidence="2">Uncharacterized protein</fullName>
    </submittedName>
</protein>
<keyword evidence="3" id="KW-1185">Reference proteome</keyword>
<evidence type="ECO:0000313" key="2">
    <source>
        <dbReference type="EMBL" id="RQP22842.1"/>
    </source>
</evidence>
<reference evidence="2 3" key="2">
    <citation type="submission" date="2018-12" db="EMBL/GenBank/DDBJ databases">
        <title>Rhizobacter gummiphilus sp. nov., a rubber-degrading bacterium isolated from the soil of a botanical garden in Japan.</title>
        <authorList>
            <person name="Shunsuke S.S."/>
        </authorList>
    </citation>
    <scope>NUCLEOTIDE SEQUENCE [LARGE SCALE GENOMIC DNA]</scope>
    <source>
        <strain evidence="2 3">S-16</strain>
    </source>
</reference>
<feature type="region of interest" description="Disordered" evidence="1">
    <location>
        <begin position="1"/>
        <end position="77"/>
    </location>
</feature>
<feature type="compositionally biased region" description="Basic and acidic residues" evidence="1">
    <location>
        <begin position="20"/>
        <end position="35"/>
    </location>
</feature>
<proteinExistence type="predicted"/>
<dbReference type="Proteomes" id="UP000267464">
    <property type="component" value="Unassembled WGS sequence"/>
</dbReference>
<evidence type="ECO:0000313" key="3">
    <source>
        <dbReference type="Proteomes" id="UP000267464"/>
    </source>
</evidence>